<dbReference type="InterPro" id="IPR050583">
    <property type="entry name" value="Mycobacterial_A85_antigen"/>
</dbReference>
<protein>
    <submittedName>
        <fullName evidence="1">Alpha/beta hydrolase</fullName>
    </submittedName>
</protein>
<dbReference type="AlphaFoldDB" id="A0A931AT47"/>
<dbReference type="EMBL" id="JADPIE010000002">
    <property type="protein sequence ID" value="MBF8436134.1"/>
    <property type="molecule type" value="Genomic_DNA"/>
</dbReference>
<comment type="caution">
    <text evidence="1">The sequence shown here is derived from an EMBL/GenBank/DDBJ whole genome shotgun (WGS) entry which is preliminary data.</text>
</comment>
<organism evidence="1 2">
    <name type="scientific">Halonatronomonas betaini</name>
    <dbReference type="NCBI Taxonomy" id="2778430"/>
    <lineage>
        <taxon>Bacteria</taxon>
        <taxon>Bacillati</taxon>
        <taxon>Bacillota</taxon>
        <taxon>Clostridia</taxon>
        <taxon>Halanaerobiales</taxon>
        <taxon>Halarsenatibacteraceae</taxon>
        <taxon>Halonatronomonas</taxon>
    </lineage>
</organism>
<reference evidence="1" key="1">
    <citation type="submission" date="2020-11" db="EMBL/GenBank/DDBJ databases">
        <title>Halonatronomonas betainensis gen. nov., sp. nov. a novel haloalkaliphilic representative of the family Halanaerobiacae capable of betaine degradation.</title>
        <authorList>
            <person name="Boltyanskaya Y."/>
            <person name="Kevbrin V."/>
            <person name="Detkova E."/>
            <person name="Grouzdev D.S."/>
            <person name="Koziaeva V."/>
            <person name="Zhilina T."/>
        </authorList>
    </citation>
    <scope>NUCLEOTIDE SEQUENCE</scope>
    <source>
        <strain evidence="1">Z-7014</strain>
    </source>
</reference>
<dbReference type="RefSeq" id="WP_270452912.1">
    <property type="nucleotide sequence ID" value="NZ_JADPIE010000002.1"/>
</dbReference>
<gene>
    <name evidence="1" type="ORF">I0Q91_03505</name>
</gene>
<dbReference type="PANTHER" id="PTHR48098">
    <property type="entry name" value="ENTEROCHELIN ESTERASE-RELATED"/>
    <property type="match status" value="1"/>
</dbReference>
<accession>A0A931AT47</accession>
<dbReference type="GO" id="GO:0016787">
    <property type="term" value="F:hydrolase activity"/>
    <property type="evidence" value="ECO:0007669"/>
    <property type="project" value="UniProtKB-KW"/>
</dbReference>
<name>A0A931AT47_9FIRM</name>
<dbReference type="Pfam" id="PF00756">
    <property type="entry name" value="Esterase"/>
    <property type="match status" value="1"/>
</dbReference>
<dbReference type="SUPFAM" id="SSF53474">
    <property type="entry name" value="alpha/beta-Hydrolases"/>
    <property type="match status" value="1"/>
</dbReference>
<keyword evidence="2" id="KW-1185">Reference proteome</keyword>
<sequence>MSKEKIDIEIIEDFYSKVLDNQRKLRIYLPPSYSTQKNKYYPVLYVHDGQNVFHGEESYSGESWDLHKTTDYMIKEGLIEEIIIVAIDNMGEERLSEYAHRNGYFKNERVKARGHKYEKFLTGELMPYIAENYRVKEGPENTALMGSSMGGLVTFNIGLRNRDLFSKLAVMSPSFWWGRTSPLKKLNSYQYNNLDTKIWLDTGEEEGKFMAFNEKVISRLKDLKNNSKLDLIYYQVPGAIHSETAWAARVYCPLLYFYGDIGKIKQVDLAGPEVITSNIRINPIVTFDSKFKMSALEGEFKSLNPEIIKINQNGTLIPQKAGNASIEFKSYGHQALKNIKVT</sequence>
<dbReference type="Proteomes" id="UP000621436">
    <property type="component" value="Unassembled WGS sequence"/>
</dbReference>
<dbReference type="Gene3D" id="3.40.50.1820">
    <property type="entry name" value="alpha/beta hydrolase"/>
    <property type="match status" value="1"/>
</dbReference>
<dbReference type="PANTHER" id="PTHR48098:SF6">
    <property type="entry name" value="FERRI-BACILLIBACTIN ESTERASE BESA"/>
    <property type="match status" value="1"/>
</dbReference>
<keyword evidence="1" id="KW-0378">Hydrolase</keyword>
<evidence type="ECO:0000313" key="1">
    <source>
        <dbReference type="EMBL" id="MBF8436134.1"/>
    </source>
</evidence>
<dbReference type="InterPro" id="IPR000801">
    <property type="entry name" value="Esterase-like"/>
</dbReference>
<dbReference type="InterPro" id="IPR029058">
    <property type="entry name" value="AB_hydrolase_fold"/>
</dbReference>
<proteinExistence type="predicted"/>
<evidence type="ECO:0000313" key="2">
    <source>
        <dbReference type="Proteomes" id="UP000621436"/>
    </source>
</evidence>